<comment type="subcellular location">
    <subcellularLocation>
        <location evidence="1">Nucleus</location>
    </subcellularLocation>
</comment>
<feature type="compositionally biased region" description="Polar residues" evidence="6">
    <location>
        <begin position="110"/>
        <end position="119"/>
    </location>
</feature>
<accession>A0ABV0PP51</accession>
<evidence type="ECO:0000256" key="5">
    <source>
        <dbReference type="ARBA" id="ARBA00023242"/>
    </source>
</evidence>
<gene>
    <name evidence="8" type="ORF">GOODEAATRI_016447</name>
</gene>
<dbReference type="PANTHER" id="PTHR13455">
    <property type="entry name" value="TRANSCRIPTIONAL REPRESSOR P66-RELATED"/>
    <property type="match status" value="1"/>
</dbReference>
<dbReference type="EMBL" id="JAHRIO010081234">
    <property type="protein sequence ID" value="MEQ2185268.1"/>
    <property type="molecule type" value="Genomic_DNA"/>
</dbReference>
<feature type="compositionally biased region" description="Basic and acidic residues" evidence="6">
    <location>
        <begin position="97"/>
        <end position="109"/>
    </location>
</feature>
<keyword evidence="4" id="KW-0804">Transcription</keyword>
<keyword evidence="5" id="KW-0539">Nucleus</keyword>
<evidence type="ECO:0000256" key="4">
    <source>
        <dbReference type="ARBA" id="ARBA00023163"/>
    </source>
</evidence>
<evidence type="ECO:0000313" key="9">
    <source>
        <dbReference type="Proteomes" id="UP001476798"/>
    </source>
</evidence>
<keyword evidence="2" id="KW-0805">Transcription regulation</keyword>
<evidence type="ECO:0000256" key="2">
    <source>
        <dbReference type="ARBA" id="ARBA00023015"/>
    </source>
</evidence>
<evidence type="ECO:0000313" key="8">
    <source>
        <dbReference type="EMBL" id="MEQ2185268.1"/>
    </source>
</evidence>
<evidence type="ECO:0000256" key="1">
    <source>
        <dbReference type="ARBA" id="ARBA00004123"/>
    </source>
</evidence>
<dbReference type="InterPro" id="IPR000679">
    <property type="entry name" value="Znf_GATA"/>
</dbReference>
<feature type="non-terminal residue" evidence="8">
    <location>
        <position position="1"/>
    </location>
</feature>
<organism evidence="8 9">
    <name type="scientific">Goodea atripinnis</name>
    <dbReference type="NCBI Taxonomy" id="208336"/>
    <lineage>
        <taxon>Eukaryota</taxon>
        <taxon>Metazoa</taxon>
        <taxon>Chordata</taxon>
        <taxon>Craniata</taxon>
        <taxon>Vertebrata</taxon>
        <taxon>Euteleostomi</taxon>
        <taxon>Actinopterygii</taxon>
        <taxon>Neopterygii</taxon>
        <taxon>Teleostei</taxon>
        <taxon>Neoteleostei</taxon>
        <taxon>Acanthomorphata</taxon>
        <taxon>Ovalentaria</taxon>
        <taxon>Atherinomorphae</taxon>
        <taxon>Cyprinodontiformes</taxon>
        <taxon>Goodeidae</taxon>
        <taxon>Goodea</taxon>
    </lineage>
</organism>
<dbReference type="Pfam" id="PF00320">
    <property type="entry name" value="GATA"/>
    <property type="match status" value="1"/>
</dbReference>
<keyword evidence="3" id="KW-0175">Coiled coil</keyword>
<comment type="caution">
    <text evidence="8">The sequence shown here is derived from an EMBL/GenBank/DDBJ whole genome shotgun (WGS) entry which is preliminary data.</text>
</comment>
<proteinExistence type="predicted"/>
<feature type="compositionally biased region" description="Basic and acidic residues" evidence="6">
    <location>
        <begin position="33"/>
        <end position="42"/>
    </location>
</feature>
<dbReference type="InterPro" id="IPR040386">
    <property type="entry name" value="P66"/>
</dbReference>
<feature type="domain" description="GATA-type" evidence="7">
    <location>
        <begin position="315"/>
        <end position="351"/>
    </location>
</feature>
<protein>
    <recommendedName>
        <fullName evidence="7">GATA-type domain-containing protein</fullName>
    </recommendedName>
</protein>
<evidence type="ECO:0000256" key="3">
    <source>
        <dbReference type="ARBA" id="ARBA00023054"/>
    </source>
</evidence>
<evidence type="ECO:0000256" key="6">
    <source>
        <dbReference type="SAM" id="MobiDB-lite"/>
    </source>
</evidence>
<feature type="compositionally biased region" description="Basic and acidic residues" evidence="6">
    <location>
        <begin position="120"/>
        <end position="140"/>
    </location>
</feature>
<feature type="region of interest" description="Disordered" evidence="6">
    <location>
        <begin position="1"/>
        <end position="143"/>
    </location>
</feature>
<keyword evidence="9" id="KW-1185">Reference proteome</keyword>
<dbReference type="Proteomes" id="UP001476798">
    <property type="component" value="Unassembled WGS sequence"/>
</dbReference>
<name>A0ABV0PP51_9TELE</name>
<sequence length="448" mass="49131">GMSEEAVRQTRSQKRALEREAPPQSVDLSNADNESKKPKLDLSEPVSGTQTEPKPDLLLAQDAQSRTRPGLHPETEPEPEQSRLPLPLALPPTSQLVKDDRDRTQRHQTVESSSDNQIHCNDRAKIEPAMDPRSRLRQTESKTSGGILAADSLFLVSLQKAKVRLTVPPKPNQRGWRGESQLVLSCRNSATTAQRGMVQSGLIRIGNSSNALVRSGGVSVVGVNDSPASRQAAAKLALRKQLEKTLLEIPPPKPPAPEFNFLPSAANNEFIYLVGLEEVVQNLLDTIQRGVFVYCSAGKTGVPLSKQVARDPFICTQCNTDFTCRWRQDKAKGGAMLCEDCMSSNQKKALKAEHTNRLKAAFVKALQQEQEIEQRIIQQASSPVSHSTSSSASSATSSLKVEQLVSQQLKQAQARVSSIQHHHQVSRGANILHHHSIKQVGKAVYVFI</sequence>
<dbReference type="PANTHER" id="PTHR13455:SF3">
    <property type="entry name" value="TRANSCRIPTIONAL REPRESSOR P66-ALPHA"/>
    <property type="match status" value="1"/>
</dbReference>
<evidence type="ECO:0000259" key="7">
    <source>
        <dbReference type="Pfam" id="PF00320"/>
    </source>
</evidence>
<reference evidence="8 9" key="1">
    <citation type="submission" date="2021-06" db="EMBL/GenBank/DDBJ databases">
        <authorList>
            <person name="Palmer J.M."/>
        </authorList>
    </citation>
    <scope>NUCLEOTIDE SEQUENCE [LARGE SCALE GENOMIC DNA]</scope>
    <source>
        <strain evidence="8 9">GA_2019</strain>
        <tissue evidence="8">Muscle</tissue>
    </source>
</reference>